<dbReference type="InterPro" id="IPR019559">
    <property type="entry name" value="Cullin_neddylation_domain"/>
</dbReference>
<dbReference type="SMART" id="SM00884">
    <property type="entry name" value="Cullin_Nedd8"/>
    <property type="match status" value="1"/>
</dbReference>
<evidence type="ECO:0000256" key="1">
    <source>
        <dbReference type="ARBA" id="ARBA00006019"/>
    </source>
</evidence>
<dbReference type="InterPro" id="IPR001373">
    <property type="entry name" value="Cullin_N"/>
</dbReference>
<dbReference type="FunFam" id="1.20.1310.10:FF:000001">
    <property type="entry name" value="Cullin 3"/>
    <property type="match status" value="1"/>
</dbReference>
<dbReference type="InterPro" id="IPR045093">
    <property type="entry name" value="Cullin"/>
</dbReference>
<dbReference type="FunFam" id="1.10.10.10:FF:000014">
    <property type="entry name" value="Cullin 1"/>
    <property type="match status" value="1"/>
</dbReference>
<dbReference type="GO" id="GO:0031625">
    <property type="term" value="F:ubiquitin protein ligase binding"/>
    <property type="evidence" value="ECO:0007669"/>
    <property type="project" value="InterPro"/>
</dbReference>
<dbReference type="PROSITE" id="PS01256">
    <property type="entry name" value="CULLIN_1"/>
    <property type="match status" value="1"/>
</dbReference>
<dbReference type="PROSITE" id="PS50069">
    <property type="entry name" value="CULLIN_2"/>
    <property type="match status" value="1"/>
</dbReference>
<dbReference type="SUPFAM" id="SSF46785">
    <property type="entry name" value="Winged helix' DNA-binding domain"/>
    <property type="match status" value="1"/>
</dbReference>
<dbReference type="AlphaFoldDB" id="A0A0G4G9M8"/>
<keyword evidence="2" id="KW-1017">Isopeptide bond</keyword>
<dbReference type="VEuPathDB" id="CryptoDB:Vbra_9782"/>
<dbReference type="InterPro" id="IPR036388">
    <property type="entry name" value="WH-like_DNA-bd_sf"/>
</dbReference>
<keyword evidence="3" id="KW-0832">Ubl conjugation</keyword>
<proteinExistence type="inferred from homology"/>
<dbReference type="OrthoDB" id="442464at2759"/>
<evidence type="ECO:0000313" key="7">
    <source>
        <dbReference type="EMBL" id="CEM25721.1"/>
    </source>
</evidence>
<dbReference type="InterPro" id="IPR016157">
    <property type="entry name" value="Cullin_CS"/>
</dbReference>
<dbReference type="Pfam" id="PF26557">
    <property type="entry name" value="Cullin_AB"/>
    <property type="match status" value="1"/>
</dbReference>
<dbReference type="PANTHER" id="PTHR11932">
    <property type="entry name" value="CULLIN"/>
    <property type="match status" value="1"/>
</dbReference>
<dbReference type="STRING" id="1169540.A0A0G4G9M8"/>
<dbReference type="GO" id="GO:0006511">
    <property type="term" value="P:ubiquitin-dependent protein catabolic process"/>
    <property type="evidence" value="ECO:0007669"/>
    <property type="project" value="InterPro"/>
</dbReference>
<dbReference type="InterPro" id="IPR016159">
    <property type="entry name" value="Cullin_repeat-like_dom_sf"/>
</dbReference>
<dbReference type="Gene3D" id="3.30.230.130">
    <property type="entry name" value="Cullin, Chain C, Domain 2"/>
    <property type="match status" value="1"/>
</dbReference>
<dbReference type="Gene3D" id="1.20.1310.10">
    <property type="entry name" value="Cullin Repeats"/>
    <property type="match status" value="4"/>
</dbReference>
<gene>
    <name evidence="7" type="ORF">Vbra_9782</name>
</gene>
<organism evidence="7 8">
    <name type="scientific">Vitrella brassicaformis (strain CCMP3155)</name>
    <dbReference type="NCBI Taxonomy" id="1169540"/>
    <lineage>
        <taxon>Eukaryota</taxon>
        <taxon>Sar</taxon>
        <taxon>Alveolata</taxon>
        <taxon>Colpodellida</taxon>
        <taxon>Vitrellaceae</taxon>
        <taxon>Vitrella</taxon>
    </lineage>
</organism>
<dbReference type="Pfam" id="PF10557">
    <property type="entry name" value="Cullin_Nedd8"/>
    <property type="match status" value="1"/>
</dbReference>
<dbReference type="Gene3D" id="1.10.10.10">
    <property type="entry name" value="Winged helix-like DNA-binding domain superfamily/Winged helix DNA-binding domain"/>
    <property type="match status" value="1"/>
</dbReference>
<dbReference type="InterPro" id="IPR036390">
    <property type="entry name" value="WH_DNA-bd_sf"/>
</dbReference>
<evidence type="ECO:0000259" key="6">
    <source>
        <dbReference type="PROSITE" id="PS50069"/>
    </source>
</evidence>
<dbReference type="InterPro" id="IPR016158">
    <property type="entry name" value="Cullin_homology"/>
</dbReference>
<reference evidence="7 8" key="1">
    <citation type="submission" date="2014-11" db="EMBL/GenBank/DDBJ databases">
        <authorList>
            <person name="Zhu J."/>
            <person name="Qi W."/>
            <person name="Song R."/>
        </authorList>
    </citation>
    <scope>NUCLEOTIDE SEQUENCE [LARGE SCALE GENOMIC DNA]</scope>
</reference>
<dbReference type="SUPFAM" id="SSF74788">
    <property type="entry name" value="Cullin repeat-like"/>
    <property type="match status" value="1"/>
</dbReference>
<protein>
    <recommendedName>
        <fullName evidence="6">Cullin family profile domain-containing protein</fullName>
    </recommendedName>
</protein>
<dbReference type="Proteomes" id="UP000041254">
    <property type="component" value="Unassembled WGS sequence"/>
</dbReference>
<dbReference type="InParanoid" id="A0A0G4G9M8"/>
<dbReference type="Pfam" id="PF00888">
    <property type="entry name" value="Cullin"/>
    <property type="match status" value="1"/>
</dbReference>
<accession>A0A0G4G9M8</accession>
<dbReference type="SMART" id="SM00182">
    <property type="entry name" value="CULLIN"/>
    <property type="match status" value="1"/>
</dbReference>
<feature type="domain" description="Cullin family profile" evidence="6">
    <location>
        <begin position="374"/>
        <end position="605"/>
    </location>
</feature>
<dbReference type="OMA" id="MFKDMTI"/>
<evidence type="ECO:0000256" key="4">
    <source>
        <dbReference type="PROSITE-ProRule" id="PRU00330"/>
    </source>
</evidence>
<dbReference type="InterPro" id="IPR059120">
    <property type="entry name" value="Cullin-like_AB"/>
</dbReference>
<dbReference type="SUPFAM" id="SSF75632">
    <property type="entry name" value="Cullin homology domain"/>
    <property type="match status" value="1"/>
</dbReference>
<name>A0A0G4G9M8_VITBC</name>
<dbReference type="GO" id="GO:0031461">
    <property type="term" value="C:cullin-RING ubiquitin ligase complex"/>
    <property type="evidence" value="ECO:0007669"/>
    <property type="project" value="InterPro"/>
</dbReference>
<keyword evidence="8" id="KW-1185">Reference proteome</keyword>
<evidence type="ECO:0000256" key="3">
    <source>
        <dbReference type="ARBA" id="ARBA00022843"/>
    </source>
</evidence>
<dbReference type="FunFam" id="1.20.1310.10:FF:000006">
    <property type="entry name" value="Cullin 3"/>
    <property type="match status" value="1"/>
</dbReference>
<dbReference type="FunFam" id="1.20.1310.10:FF:000002">
    <property type="entry name" value="cullin-3 isoform X1"/>
    <property type="match status" value="1"/>
</dbReference>
<sequence length="754" mass="88023">MQSQNLIRTSFRGGEPMNERDAMATWECLKTAIQHIHNHNAGSLSFEELYRNAYSLVLHKYGELLYKGVQDTVKEHLKQVANRVICATDDELLNKLQDEWQDHRTTMIMIRDILMYMDRNFVGQYRKVPVFDLGLHLFREEVSGHGRVKDRLLTILLKNIQNERDGQQIDRILMKNTIQMLVELGVQSRTVYKDNFEDFYLAETERFYTLESQRYISENGVPDYLKKAESRISEETKRVDNYLHSSSLDKVMAIMDAEWIQKHHKALVHAENSGCAAMFNDDKKQDLKRLFQLFKRVPDTLVEVREVMRKCIVDRGEEILKDPERVKEPVMFIDALLDLKKKYDSFVKESFGEAKEFQTCLKAAFESFINKDTRTAQFLSLYVDELFKKTVKGLTDADIEAKLEQVVTIFRFLQDKDVFENYYKQHLSKRLLHQRSLSEEAEKQMIQKLKSECGHLYTSKLEGMFTDIRLSDDLMKDYRRICRTQGQGSRTPCVELKVHVLTTGYWPNASNFVINMPREISDECDHFKSYYLGKHTGRRLTWQYNLGTADIKATLPKSRHDLNCTTYQMCILYLFNQRDKITYKEIQELTQIPIEELKRHLMSLYVSPKCKLLLKTNAAGNNQNKDIADDDVFEVNPGFESKLVRLKVPLVAVGSKGLEGSGVDSSSAAGAATTIEVPANVEEDRKHLIEAAIVRIMKMRKKLEHNQLVVEVTKHLQTRFNPTPTMIKQRIEKLIEREYLERSQEDRRMYNYLA</sequence>
<evidence type="ECO:0000256" key="5">
    <source>
        <dbReference type="RuleBase" id="RU003829"/>
    </source>
</evidence>
<dbReference type="PhylomeDB" id="A0A0G4G9M8"/>
<comment type="similarity">
    <text evidence="1 4 5">Belongs to the cullin family.</text>
</comment>
<evidence type="ECO:0000256" key="2">
    <source>
        <dbReference type="ARBA" id="ARBA00022499"/>
    </source>
</evidence>
<dbReference type="InterPro" id="IPR036317">
    <property type="entry name" value="Cullin_homology_sf"/>
</dbReference>
<dbReference type="EMBL" id="CDMY01000603">
    <property type="protein sequence ID" value="CEM25721.1"/>
    <property type="molecule type" value="Genomic_DNA"/>
</dbReference>
<evidence type="ECO:0000313" key="8">
    <source>
        <dbReference type="Proteomes" id="UP000041254"/>
    </source>
</evidence>